<sequence>MMPVINLDDTTPEMVFFSKTDFIGFVININVFYAAGHFFKPYKPDFWLHKDQLFPLLINDEIPPI</sequence>
<name>A0A1N7GEH2_9SPHI</name>
<proteinExistence type="predicted"/>
<accession>A0A1N7GEH2</accession>
<dbReference type="Proteomes" id="UP000548326">
    <property type="component" value="Unassembled WGS sequence"/>
</dbReference>
<evidence type="ECO:0000313" key="1">
    <source>
        <dbReference type="EMBL" id="MBB6130704.1"/>
    </source>
</evidence>
<gene>
    <name evidence="1" type="ORF">HDF22_004847</name>
</gene>
<reference evidence="1 2" key="1">
    <citation type="submission" date="2020-08" db="EMBL/GenBank/DDBJ databases">
        <title>Genomic Encyclopedia of Type Strains, Phase IV (KMG-V): Genome sequencing to study the core and pangenomes of soil and plant-associated prokaryotes.</title>
        <authorList>
            <person name="Whitman W."/>
        </authorList>
    </citation>
    <scope>NUCLEOTIDE SEQUENCE [LARGE SCALE GENOMIC DNA]</scope>
    <source>
        <strain evidence="1 2">MP601</strain>
    </source>
</reference>
<comment type="caution">
    <text evidence="1">The sequence shown here is derived from an EMBL/GenBank/DDBJ whole genome shotgun (WGS) entry which is preliminary data.</text>
</comment>
<organism evidence="1 2">
    <name type="scientific">Mucilaginibacter lappiensis</name>
    <dbReference type="NCBI Taxonomy" id="354630"/>
    <lineage>
        <taxon>Bacteria</taxon>
        <taxon>Pseudomonadati</taxon>
        <taxon>Bacteroidota</taxon>
        <taxon>Sphingobacteriia</taxon>
        <taxon>Sphingobacteriales</taxon>
        <taxon>Sphingobacteriaceae</taxon>
        <taxon>Mucilaginibacter</taxon>
    </lineage>
</organism>
<dbReference type="EMBL" id="JACHCA010000016">
    <property type="protein sequence ID" value="MBB6130704.1"/>
    <property type="molecule type" value="Genomic_DNA"/>
</dbReference>
<dbReference type="AlphaFoldDB" id="A0A1N7GEH2"/>
<protein>
    <submittedName>
        <fullName evidence="1">Uncharacterized protein</fullName>
    </submittedName>
</protein>
<dbReference type="STRING" id="354630.SAMN05421821_12716"/>
<evidence type="ECO:0000313" key="2">
    <source>
        <dbReference type="Proteomes" id="UP000548326"/>
    </source>
</evidence>
<dbReference type="RefSeq" id="WP_076378907.1">
    <property type="nucleotide sequence ID" value="NZ_FTMG01000027.1"/>
</dbReference>